<evidence type="ECO:0000313" key="7">
    <source>
        <dbReference type="EMBL" id="PIL42642.1"/>
    </source>
</evidence>
<evidence type="ECO:0000256" key="2">
    <source>
        <dbReference type="ARBA" id="ARBA00022692"/>
    </source>
</evidence>
<gene>
    <name evidence="7" type="ORF">CR105_23205</name>
</gene>
<dbReference type="AlphaFoldDB" id="A0A2G8T9F9"/>
<feature type="transmembrane region" description="Helical" evidence="6">
    <location>
        <begin position="198"/>
        <end position="223"/>
    </location>
</feature>
<dbReference type="InterPro" id="IPR007688">
    <property type="entry name" value="Conjugal_tfr_TrbL/VirB6"/>
</dbReference>
<name>A0A2G8T9F9_9BURK</name>
<dbReference type="GO" id="GO:0016020">
    <property type="term" value="C:membrane"/>
    <property type="evidence" value="ECO:0007669"/>
    <property type="project" value="UniProtKB-SubCell"/>
</dbReference>
<dbReference type="GO" id="GO:0030255">
    <property type="term" value="P:protein secretion by the type IV secretion system"/>
    <property type="evidence" value="ECO:0007669"/>
    <property type="project" value="InterPro"/>
</dbReference>
<evidence type="ECO:0000256" key="3">
    <source>
        <dbReference type="ARBA" id="ARBA00022989"/>
    </source>
</evidence>
<keyword evidence="8" id="KW-1185">Reference proteome</keyword>
<feature type="transmembrane region" description="Helical" evidence="6">
    <location>
        <begin position="168"/>
        <end position="186"/>
    </location>
</feature>
<dbReference type="EMBL" id="PDOC01000023">
    <property type="protein sequence ID" value="PIL42642.1"/>
    <property type="molecule type" value="Genomic_DNA"/>
</dbReference>
<feature type="transmembrane region" description="Helical" evidence="6">
    <location>
        <begin position="104"/>
        <end position="126"/>
    </location>
</feature>
<evidence type="ECO:0000256" key="4">
    <source>
        <dbReference type="ARBA" id="ARBA00023136"/>
    </source>
</evidence>
<keyword evidence="2 6" id="KW-0812">Transmembrane</keyword>
<feature type="transmembrane region" description="Helical" evidence="6">
    <location>
        <begin position="235"/>
        <end position="262"/>
    </location>
</feature>
<organism evidence="7 8">
    <name type="scientific">Massilia eurypsychrophila</name>
    <dbReference type="NCBI Taxonomy" id="1485217"/>
    <lineage>
        <taxon>Bacteria</taxon>
        <taxon>Pseudomonadati</taxon>
        <taxon>Pseudomonadota</taxon>
        <taxon>Betaproteobacteria</taxon>
        <taxon>Burkholderiales</taxon>
        <taxon>Oxalobacteraceae</taxon>
        <taxon>Telluria group</taxon>
        <taxon>Massilia</taxon>
    </lineage>
</organism>
<reference evidence="7 8" key="1">
    <citation type="submission" date="2017-10" db="EMBL/GenBank/DDBJ databases">
        <title>Massilia psychrophilum sp. nov., a novel purple-pigmented bacterium isolated from Tianshan glacier, Xinjiang Municipality, China.</title>
        <authorList>
            <person name="Wang H."/>
        </authorList>
    </citation>
    <scope>NUCLEOTIDE SEQUENCE [LARGE SCALE GENOMIC DNA]</scope>
    <source>
        <strain evidence="7 8">JCM 30074</strain>
    </source>
</reference>
<sequence length="318" mass="33411">MPIKPFQEIYEFFDTAVVAVIQNGTTNMIALISPLVAAGFGLYVMLIVASYLRGENDDPIQDFLFRMLGWGLVITLGLNATMYTDHVVPFINGLGEDLAGTVGTQFSSAAALDTMVNKFLDSFILLYTMADGIKQTMFAVLAIVTVSLFAGAFMVVAIAYIILAKLALGILVAVGPLFVASALFPATRDLFKAWTGQILNYAFLVMLFSFAAQIEIAMVSTLIPADLSLSSLLKVNLICAVMVFVSLNLPSLASSLAGGVGISSMVGKLRNLPGGNRQVGGGAGVEKPPKAPPEGGEIKGKPPASPPGGGAKTPEQKK</sequence>
<proteinExistence type="predicted"/>
<evidence type="ECO:0000256" key="1">
    <source>
        <dbReference type="ARBA" id="ARBA00004141"/>
    </source>
</evidence>
<dbReference type="RefSeq" id="WP_099792679.1">
    <property type="nucleotide sequence ID" value="NZ_JBHLYV010000088.1"/>
</dbReference>
<dbReference type="Pfam" id="PF04610">
    <property type="entry name" value="TrbL"/>
    <property type="match status" value="1"/>
</dbReference>
<dbReference type="Proteomes" id="UP000230390">
    <property type="component" value="Unassembled WGS sequence"/>
</dbReference>
<feature type="transmembrane region" description="Helical" evidence="6">
    <location>
        <begin position="138"/>
        <end position="162"/>
    </location>
</feature>
<evidence type="ECO:0000256" key="5">
    <source>
        <dbReference type="SAM" id="MobiDB-lite"/>
    </source>
</evidence>
<evidence type="ECO:0000256" key="6">
    <source>
        <dbReference type="SAM" id="Phobius"/>
    </source>
</evidence>
<feature type="transmembrane region" description="Helical" evidence="6">
    <location>
        <begin position="64"/>
        <end position="84"/>
    </location>
</feature>
<evidence type="ECO:0000313" key="8">
    <source>
        <dbReference type="Proteomes" id="UP000230390"/>
    </source>
</evidence>
<comment type="caution">
    <text evidence="7">The sequence shown here is derived from an EMBL/GenBank/DDBJ whole genome shotgun (WGS) entry which is preliminary data.</text>
</comment>
<feature type="region of interest" description="Disordered" evidence="5">
    <location>
        <begin position="274"/>
        <end position="318"/>
    </location>
</feature>
<keyword evidence="4 6" id="KW-0472">Membrane</keyword>
<protein>
    <submittedName>
        <fullName evidence="7">Conjugal transfer protein TrbL</fullName>
    </submittedName>
</protein>
<accession>A0A2G8T9F9</accession>
<comment type="subcellular location">
    <subcellularLocation>
        <location evidence="1">Membrane</location>
        <topology evidence="1">Multi-pass membrane protein</topology>
    </subcellularLocation>
</comment>
<feature type="transmembrane region" description="Helical" evidence="6">
    <location>
        <begin position="28"/>
        <end position="52"/>
    </location>
</feature>
<dbReference type="OrthoDB" id="6956705at2"/>
<keyword evidence="3 6" id="KW-1133">Transmembrane helix</keyword>